<evidence type="ECO:0000313" key="4">
    <source>
        <dbReference type="Proteomes" id="UP000192721"/>
    </source>
</evidence>
<evidence type="ECO:0000313" key="3">
    <source>
        <dbReference type="EMBL" id="OQS33233.1"/>
    </source>
</evidence>
<protein>
    <submittedName>
        <fullName evidence="3">Uncharacterized protein</fullName>
    </submittedName>
</protein>
<name>A0A1W0CEU7_9NEIS</name>
<dbReference type="Proteomes" id="UP000192721">
    <property type="component" value="Unassembled WGS sequence"/>
</dbReference>
<dbReference type="Pfam" id="PF00893">
    <property type="entry name" value="Multi_Drug_Res"/>
    <property type="match status" value="1"/>
</dbReference>
<proteinExistence type="inferred from homology"/>
<comment type="subcellular location">
    <subcellularLocation>
        <location evidence="1">Cell membrane</location>
        <topology evidence="1">Multi-pass membrane protein</topology>
    </subcellularLocation>
</comment>
<keyword evidence="2" id="KW-1133">Transmembrane helix</keyword>
<evidence type="ECO:0000256" key="1">
    <source>
        <dbReference type="RuleBase" id="RU003942"/>
    </source>
</evidence>
<feature type="transmembrane region" description="Helical" evidence="2">
    <location>
        <begin position="12"/>
        <end position="30"/>
    </location>
</feature>
<keyword evidence="1 2" id="KW-0812">Transmembrane</keyword>
<sequence>MKTMEMSIVDTTYTGIGVVGTVVAGILFWGDKKSHKEFASLSPLVASIVALKTAGYRTLMVGRPAPARGPAEPGCGKLRSLVRPADRTCWPIARCPAAFPGYRRRKPKSRWWNPSC</sequence>
<evidence type="ECO:0000256" key="2">
    <source>
        <dbReference type="SAM" id="Phobius"/>
    </source>
</evidence>
<dbReference type="GO" id="GO:0022857">
    <property type="term" value="F:transmembrane transporter activity"/>
    <property type="evidence" value="ECO:0007669"/>
    <property type="project" value="InterPro"/>
</dbReference>
<dbReference type="AlphaFoldDB" id="A0A1W0CEU7"/>
<accession>A0A1W0CEU7</accession>
<comment type="caution">
    <text evidence="3">The sequence shown here is derived from an EMBL/GenBank/DDBJ whole genome shotgun (WGS) entry which is preliminary data.</text>
</comment>
<reference evidence="3 4" key="1">
    <citation type="submission" date="2017-02" db="EMBL/GenBank/DDBJ databases">
        <title>Chromobacterium haemolyticum H5244.</title>
        <authorList>
            <person name="Gulvik C.A."/>
        </authorList>
    </citation>
    <scope>NUCLEOTIDE SEQUENCE [LARGE SCALE GENOMIC DNA]</scope>
    <source>
        <strain evidence="3 4">H5244</strain>
    </source>
</reference>
<dbReference type="InterPro" id="IPR045324">
    <property type="entry name" value="Small_multidrug_res"/>
</dbReference>
<dbReference type="Gene3D" id="1.10.3730.20">
    <property type="match status" value="1"/>
</dbReference>
<dbReference type="EMBL" id="MUKV01000040">
    <property type="protein sequence ID" value="OQS33233.1"/>
    <property type="molecule type" value="Genomic_DNA"/>
</dbReference>
<gene>
    <name evidence="3" type="ORF">B0T45_20680</name>
</gene>
<organism evidence="3 4">
    <name type="scientific">Chromobacterium haemolyticum</name>
    <dbReference type="NCBI Taxonomy" id="394935"/>
    <lineage>
        <taxon>Bacteria</taxon>
        <taxon>Pseudomonadati</taxon>
        <taxon>Pseudomonadota</taxon>
        <taxon>Betaproteobacteria</taxon>
        <taxon>Neisseriales</taxon>
        <taxon>Chromobacteriaceae</taxon>
        <taxon>Chromobacterium</taxon>
    </lineage>
</organism>
<dbReference type="GO" id="GO:0005886">
    <property type="term" value="C:plasma membrane"/>
    <property type="evidence" value="ECO:0007669"/>
    <property type="project" value="UniProtKB-SubCell"/>
</dbReference>
<keyword evidence="2" id="KW-0472">Membrane</keyword>
<comment type="similarity">
    <text evidence="1">Belongs to the drug/metabolite transporter (DMT) superfamily. Small multidrug resistance (SMR) (TC 2.A.7.1) family.</text>
</comment>